<proteinExistence type="predicted"/>
<protein>
    <recommendedName>
        <fullName evidence="3">Importin N-terminal domain-containing protein</fullName>
    </recommendedName>
</protein>
<name>A0ABR2IXT9_9EUKA</name>
<sequence>MTSISEEDIAWNDYYFLRILSNNDTVRLEANSKLLNRIENDPNYIINLFEYCILRINCSSSKQSLIYISKIVETQPNYFIINYLEIKPRLISLINAIKGITRLYEQRFLGHIINTSVDVLVNSINNQEELGEKLDFFENLFITCQNDLETNPLCFYSIQSVKHFHHVNNAIIIMILYRLIVEYYPKTYDFDLLRDCIYYFCHYDGLLNAFVDNYEHIISFILQFAQTSNILEPNQFDAFWCSIQELNINESSPFYDLAINFLQSCQNIDSRMILINFIDEHATLILPNQVEFLFYSLYDTVSQKEDINLSDFSLISKFSIVDFDTFTFAFNFSRQLLIKNNYKDDLIYILINWCLLEQYQLQITFVISEIVQNFMKLLIKYLDNSFVQQIILLFLSNAINIYPDNEKVKEIPQSLIHQATLYQEKSFVESILYTLTSGVPLIDLKSFFNDLLKLFCSQVSIIKPKTASCYFLALSTYLPIGRLFPEDKYKSIYELIQQFLPFFNTTKSIRFTLSVFIFKMYIIDQELIKDILIPAIRNFCFAINCDLKSDILLQMSSCLVKFIKLFKKQAFLILRENNFYHELYTAIFNQKTNFSVHPYLIILYYIYKYDRANFNEHNYFIHNILNAFYEGKGKDMTIIIKIIPKLLYKISDLSIIEEIVKHIEDKLYISISKMNTAQLIDMIDICSSFIKPSHVSKRSNIFKDNYSELITRVVELLSNSANKLILLSSEKKNNFRIFYEPIAQIFLSLCSYNSPIIHTFFNFLYQSFNLQQESNSLQNMIAEFDMFLDIGNSMMDSKIIQAEEIQMMVSLYQKILTDPELIEIYADAYISMSHLVLVEPEFIRPFIELLCQHWKTISDEYVLNILCALFLMIFSKINDSKENQTVIELVIEINDRFTPTIENCNYFIEASLEFLNNYPNIPLAVKERFFHSYVIYISYQKYASNIFKVKQNNHDKLIDKIRELIQEIPTWKEIFESCFPGSPRALRGSLEMIGIPIETNPNPDQKI</sequence>
<evidence type="ECO:0008006" key="3">
    <source>
        <dbReference type="Google" id="ProtNLM"/>
    </source>
</evidence>
<evidence type="ECO:0000313" key="1">
    <source>
        <dbReference type="EMBL" id="KAK8870395.1"/>
    </source>
</evidence>
<accession>A0ABR2IXT9</accession>
<dbReference type="EMBL" id="JAPFFF010000014">
    <property type="protein sequence ID" value="KAK8870395.1"/>
    <property type="molecule type" value="Genomic_DNA"/>
</dbReference>
<comment type="caution">
    <text evidence="1">The sequence shown here is derived from an EMBL/GenBank/DDBJ whole genome shotgun (WGS) entry which is preliminary data.</text>
</comment>
<evidence type="ECO:0000313" key="2">
    <source>
        <dbReference type="Proteomes" id="UP001470230"/>
    </source>
</evidence>
<reference evidence="1 2" key="1">
    <citation type="submission" date="2024-04" db="EMBL/GenBank/DDBJ databases">
        <title>Tritrichomonas musculus Genome.</title>
        <authorList>
            <person name="Alves-Ferreira E."/>
            <person name="Grigg M."/>
            <person name="Lorenzi H."/>
            <person name="Galac M."/>
        </authorList>
    </citation>
    <scope>NUCLEOTIDE SEQUENCE [LARGE SCALE GENOMIC DNA]</scope>
    <source>
        <strain evidence="1 2">EAF2021</strain>
    </source>
</reference>
<gene>
    <name evidence="1" type="ORF">M9Y10_008277</name>
</gene>
<keyword evidence="2" id="KW-1185">Reference proteome</keyword>
<dbReference type="Proteomes" id="UP001470230">
    <property type="component" value="Unassembled WGS sequence"/>
</dbReference>
<organism evidence="1 2">
    <name type="scientific">Tritrichomonas musculus</name>
    <dbReference type="NCBI Taxonomy" id="1915356"/>
    <lineage>
        <taxon>Eukaryota</taxon>
        <taxon>Metamonada</taxon>
        <taxon>Parabasalia</taxon>
        <taxon>Tritrichomonadida</taxon>
        <taxon>Tritrichomonadidae</taxon>
        <taxon>Tritrichomonas</taxon>
    </lineage>
</organism>